<dbReference type="AlphaFoldDB" id="A0A6A3IBD8"/>
<dbReference type="OrthoDB" id="94424at2759"/>
<reference evidence="1 2" key="1">
    <citation type="submission" date="2018-09" db="EMBL/GenBank/DDBJ databases">
        <title>Genomic investigation of the strawberry pathogen Phytophthora fragariae indicates pathogenicity is determined by transcriptional variation in three key races.</title>
        <authorList>
            <person name="Adams T.M."/>
            <person name="Armitage A.D."/>
            <person name="Sobczyk M.K."/>
            <person name="Bates H.J."/>
            <person name="Dunwell J.M."/>
            <person name="Nellist C.F."/>
            <person name="Harrison R.J."/>
        </authorList>
    </citation>
    <scope>NUCLEOTIDE SEQUENCE [LARGE SCALE GENOMIC DNA]</scope>
    <source>
        <strain evidence="1 2">SCRP324</strain>
    </source>
</reference>
<gene>
    <name evidence="1" type="ORF">PR002_g24449</name>
</gene>
<dbReference type="Proteomes" id="UP000435112">
    <property type="component" value="Unassembled WGS sequence"/>
</dbReference>
<evidence type="ECO:0000313" key="2">
    <source>
        <dbReference type="Proteomes" id="UP000435112"/>
    </source>
</evidence>
<sequence length="135" mass="15826">MFRAPQNNLIRILLRLLSKVLKQLFRRRHLRKQFGQSRQLDEFDSDNFWMRYDVTSFSRQMAVKISELAVTIGENMGGVALCNKARRLEHGSSLTCNKVWHQSWKYGTAIPAALQDKMRFVNKRRPGAVRESDEE</sequence>
<dbReference type="EMBL" id="QXFU01003006">
    <property type="protein sequence ID" value="KAE8979311.1"/>
    <property type="molecule type" value="Genomic_DNA"/>
</dbReference>
<name>A0A6A3IBD8_9STRA</name>
<proteinExistence type="predicted"/>
<protein>
    <submittedName>
        <fullName evidence="1">Uncharacterized protein</fullName>
    </submittedName>
</protein>
<organism evidence="1 2">
    <name type="scientific">Phytophthora rubi</name>
    <dbReference type="NCBI Taxonomy" id="129364"/>
    <lineage>
        <taxon>Eukaryota</taxon>
        <taxon>Sar</taxon>
        <taxon>Stramenopiles</taxon>
        <taxon>Oomycota</taxon>
        <taxon>Peronosporomycetes</taxon>
        <taxon>Peronosporales</taxon>
        <taxon>Peronosporaceae</taxon>
        <taxon>Phytophthora</taxon>
    </lineage>
</organism>
<comment type="caution">
    <text evidence="1">The sequence shown here is derived from an EMBL/GenBank/DDBJ whole genome shotgun (WGS) entry which is preliminary data.</text>
</comment>
<evidence type="ECO:0000313" key="1">
    <source>
        <dbReference type="EMBL" id="KAE8979311.1"/>
    </source>
</evidence>
<accession>A0A6A3IBD8</accession>